<reference evidence="10 11" key="1">
    <citation type="journal article" date="2015" name="Genome Announc.">
        <title>Expanding the biotechnology potential of lactobacilli through comparative genomics of 213 strains and associated genera.</title>
        <authorList>
            <person name="Sun Z."/>
            <person name="Harris H.M."/>
            <person name="McCann A."/>
            <person name="Guo C."/>
            <person name="Argimon S."/>
            <person name="Zhang W."/>
            <person name="Yang X."/>
            <person name="Jeffery I.B."/>
            <person name="Cooney J.C."/>
            <person name="Kagawa T.F."/>
            <person name="Liu W."/>
            <person name="Song Y."/>
            <person name="Salvetti E."/>
            <person name="Wrobel A."/>
            <person name="Rasinkangas P."/>
            <person name="Parkhill J."/>
            <person name="Rea M.C."/>
            <person name="O'Sullivan O."/>
            <person name="Ritari J."/>
            <person name="Douillard F.P."/>
            <person name="Paul Ross R."/>
            <person name="Yang R."/>
            <person name="Briner A.E."/>
            <person name="Felis G.E."/>
            <person name="de Vos W.M."/>
            <person name="Barrangou R."/>
            <person name="Klaenhammer T.R."/>
            <person name="Caufield P.W."/>
            <person name="Cui Y."/>
            <person name="Zhang H."/>
            <person name="O'Toole P.W."/>
        </authorList>
    </citation>
    <scope>NUCLEOTIDE SEQUENCE [LARGE SCALE GENOMIC DNA]</scope>
    <source>
        <strain evidence="10 11">DSM 17896</strain>
    </source>
</reference>
<dbReference type="PANTHER" id="PTHR33799:SF1">
    <property type="entry name" value="PTS SYSTEM MANNOSE-SPECIFIC EIIAB COMPONENT-RELATED"/>
    <property type="match status" value="1"/>
</dbReference>
<feature type="transmembrane region" description="Helical" evidence="8">
    <location>
        <begin position="84"/>
        <end position="101"/>
    </location>
</feature>
<sequence>MKYLIATHGKLASGFQSSLNILTGKGDDVSVIDAYLDNSDYTPKIDAFIDSVGEDEQAVIFTDLYGGSVNQKVVSRLAAKSKKGIFLIANSNLAIILSIILQPEGTKLTDDIINQAITESAIKPVKLETTDDSESDDDFFD</sequence>
<gene>
    <name evidence="10" type="ORF">IV45_GL001492</name>
</gene>
<dbReference type="GO" id="GO:0005737">
    <property type="term" value="C:cytoplasm"/>
    <property type="evidence" value="ECO:0007669"/>
    <property type="project" value="UniProtKB-SubCell"/>
</dbReference>
<evidence type="ECO:0000256" key="4">
    <source>
        <dbReference type="ARBA" id="ARBA00022597"/>
    </source>
</evidence>
<dbReference type="GO" id="GO:0016020">
    <property type="term" value="C:membrane"/>
    <property type="evidence" value="ECO:0007669"/>
    <property type="project" value="InterPro"/>
</dbReference>
<accession>A0A0R2ICN3</accession>
<dbReference type="AlphaFoldDB" id="A0A0R2ICN3"/>
<dbReference type="Proteomes" id="UP000050934">
    <property type="component" value="Unassembled WGS sequence"/>
</dbReference>
<keyword evidence="8" id="KW-0472">Membrane</keyword>
<organism evidence="10 11">
    <name type="scientific">Limosilactobacillus secaliphilus</name>
    <dbReference type="NCBI Taxonomy" id="396268"/>
    <lineage>
        <taxon>Bacteria</taxon>
        <taxon>Bacillati</taxon>
        <taxon>Bacillota</taxon>
        <taxon>Bacilli</taxon>
        <taxon>Lactobacillales</taxon>
        <taxon>Lactobacillaceae</taxon>
        <taxon>Limosilactobacillus</taxon>
    </lineage>
</organism>
<dbReference type="InterPro" id="IPR004701">
    <property type="entry name" value="PTS_EIIA_man-typ"/>
</dbReference>
<evidence type="ECO:0000256" key="2">
    <source>
        <dbReference type="ARBA" id="ARBA00022448"/>
    </source>
</evidence>
<protein>
    <recommendedName>
        <fullName evidence="9">PTS EIIA type-4 domain-containing protein</fullName>
    </recommendedName>
</protein>
<feature type="domain" description="PTS EIIA type-4" evidence="9">
    <location>
        <begin position="1"/>
        <end position="125"/>
    </location>
</feature>
<proteinExistence type="predicted"/>
<keyword evidence="7" id="KW-0418">Kinase</keyword>
<keyword evidence="2" id="KW-0813">Transport</keyword>
<evidence type="ECO:0000256" key="7">
    <source>
        <dbReference type="ARBA" id="ARBA00022777"/>
    </source>
</evidence>
<evidence type="ECO:0000256" key="5">
    <source>
        <dbReference type="ARBA" id="ARBA00022679"/>
    </source>
</evidence>
<keyword evidence="8" id="KW-0812">Transmembrane</keyword>
<evidence type="ECO:0000256" key="3">
    <source>
        <dbReference type="ARBA" id="ARBA00022490"/>
    </source>
</evidence>
<dbReference type="Gene3D" id="3.40.50.510">
    <property type="entry name" value="Phosphotransferase system, mannose-type IIA component"/>
    <property type="match status" value="1"/>
</dbReference>
<comment type="caution">
    <text evidence="10">The sequence shown here is derived from an EMBL/GenBank/DDBJ whole genome shotgun (WGS) entry which is preliminary data.</text>
</comment>
<comment type="subcellular location">
    <subcellularLocation>
        <location evidence="1">Cytoplasm</location>
    </subcellularLocation>
</comment>
<dbReference type="InterPro" id="IPR033887">
    <property type="entry name" value="PTS_IIA_man"/>
</dbReference>
<dbReference type="CDD" id="cd00006">
    <property type="entry name" value="PTS_IIA_man"/>
    <property type="match status" value="1"/>
</dbReference>
<dbReference type="PANTHER" id="PTHR33799">
    <property type="entry name" value="PTS PERMEASE-RELATED-RELATED"/>
    <property type="match status" value="1"/>
</dbReference>
<keyword evidence="8" id="KW-1133">Transmembrane helix</keyword>
<dbReference type="PATRIC" id="fig|396268.3.peg.1513"/>
<evidence type="ECO:0000313" key="11">
    <source>
        <dbReference type="Proteomes" id="UP000050934"/>
    </source>
</evidence>
<dbReference type="GO" id="GO:0016301">
    <property type="term" value="F:kinase activity"/>
    <property type="evidence" value="ECO:0007669"/>
    <property type="project" value="UniProtKB-KW"/>
</dbReference>
<keyword evidence="3" id="KW-0963">Cytoplasm</keyword>
<evidence type="ECO:0000256" key="8">
    <source>
        <dbReference type="SAM" id="Phobius"/>
    </source>
</evidence>
<dbReference type="PROSITE" id="PS51096">
    <property type="entry name" value="PTS_EIIA_TYPE_4"/>
    <property type="match status" value="1"/>
</dbReference>
<keyword evidence="5" id="KW-0808">Transferase</keyword>
<keyword evidence="6" id="KW-0598">Phosphotransferase system</keyword>
<dbReference type="EMBL" id="JQBW01000005">
    <property type="protein sequence ID" value="KRN59341.1"/>
    <property type="molecule type" value="Genomic_DNA"/>
</dbReference>
<evidence type="ECO:0000259" key="9">
    <source>
        <dbReference type="PROSITE" id="PS51096"/>
    </source>
</evidence>
<dbReference type="Pfam" id="PF03610">
    <property type="entry name" value="EIIA-man"/>
    <property type="match status" value="1"/>
</dbReference>
<dbReference type="OrthoDB" id="6578004at2"/>
<dbReference type="STRING" id="396268.IV45_GL001492"/>
<evidence type="ECO:0000256" key="1">
    <source>
        <dbReference type="ARBA" id="ARBA00004496"/>
    </source>
</evidence>
<dbReference type="InterPro" id="IPR051471">
    <property type="entry name" value="Bacterial_PTS_sugar_comp"/>
</dbReference>
<dbReference type="InterPro" id="IPR036662">
    <property type="entry name" value="PTS_EIIA_man-typ_sf"/>
</dbReference>
<evidence type="ECO:0000313" key="10">
    <source>
        <dbReference type="EMBL" id="KRN59341.1"/>
    </source>
</evidence>
<dbReference type="SUPFAM" id="SSF53062">
    <property type="entry name" value="PTS system fructose IIA component-like"/>
    <property type="match status" value="1"/>
</dbReference>
<dbReference type="GO" id="GO:0009401">
    <property type="term" value="P:phosphoenolpyruvate-dependent sugar phosphotransferase system"/>
    <property type="evidence" value="ECO:0007669"/>
    <property type="project" value="UniProtKB-KW"/>
</dbReference>
<dbReference type="RefSeq" id="WP_057740154.1">
    <property type="nucleotide sequence ID" value="NZ_JQBW01000005.1"/>
</dbReference>
<evidence type="ECO:0000256" key="6">
    <source>
        <dbReference type="ARBA" id="ARBA00022683"/>
    </source>
</evidence>
<keyword evidence="11" id="KW-1185">Reference proteome</keyword>
<name>A0A0R2ICN3_9LACO</name>
<keyword evidence="4" id="KW-0762">Sugar transport</keyword>